<evidence type="ECO:0000313" key="1">
    <source>
        <dbReference type="EMBL" id="TFK59911.1"/>
    </source>
</evidence>
<accession>A0ACD3A2N6</accession>
<sequence length="264" mass="27977">SLIPTKIHARIASNVFKMVAPKDVVGAIETNAILNNLVGIGNPCNYAFPAMQINLAPAVADEACEEQGLKGMGFFGSPDGHRDVHDSAGGITIMIANSDIPEDYECGRFHLLAAGFYVKLTPGAIVGFSGLNKHGGTPPIAPAGKTVPPYAYRMMGVCYPPSSMVSGAGVHSIPLAGLPDNKLLRLGPEITTPRLSGTPVGSLSNEANWTTDGHIIMKRSSHMTFLVRSFAQLLRYITNQLPTDYGVQVDAQGISDAITFLSQE</sequence>
<organism evidence="1 2">
    <name type="scientific">Pluteus cervinus</name>
    <dbReference type="NCBI Taxonomy" id="181527"/>
    <lineage>
        <taxon>Eukaryota</taxon>
        <taxon>Fungi</taxon>
        <taxon>Dikarya</taxon>
        <taxon>Basidiomycota</taxon>
        <taxon>Agaricomycotina</taxon>
        <taxon>Agaricomycetes</taxon>
        <taxon>Agaricomycetidae</taxon>
        <taxon>Agaricales</taxon>
        <taxon>Pluteineae</taxon>
        <taxon>Pluteaceae</taxon>
        <taxon>Pluteus</taxon>
    </lineage>
</organism>
<proteinExistence type="predicted"/>
<dbReference type="EMBL" id="ML208867">
    <property type="protein sequence ID" value="TFK59911.1"/>
    <property type="molecule type" value="Genomic_DNA"/>
</dbReference>
<reference evidence="1 2" key="1">
    <citation type="journal article" date="2019" name="Nat. Ecol. Evol.">
        <title>Megaphylogeny resolves global patterns of mushroom evolution.</title>
        <authorList>
            <person name="Varga T."/>
            <person name="Krizsan K."/>
            <person name="Foldi C."/>
            <person name="Dima B."/>
            <person name="Sanchez-Garcia M."/>
            <person name="Sanchez-Ramirez S."/>
            <person name="Szollosi G.J."/>
            <person name="Szarkandi J.G."/>
            <person name="Papp V."/>
            <person name="Albert L."/>
            <person name="Andreopoulos W."/>
            <person name="Angelini C."/>
            <person name="Antonin V."/>
            <person name="Barry K.W."/>
            <person name="Bougher N.L."/>
            <person name="Buchanan P."/>
            <person name="Buyck B."/>
            <person name="Bense V."/>
            <person name="Catcheside P."/>
            <person name="Chovatia M."/>
            <person name="Cooper J."/>
            <person name="Damon W."/>
            <person name="Desjardin D."/>
            <person name="Finy P."/>
            <person name="Geml J."/>
            <person name="Haridas S."/>
            <person name="Hughes K."/>
            <person name="Justo A."/>
            <person name="Karasinski D."/>
            <person name="Kautmanova I."/>
            <person name="Kiss B."/>
            <person name="Kocsube S."/>
            <person name="Kotiranta H."/>
            <person name="LaButti K.M."/>
            <person name="Lechner B.E."/>
            <person name="Liimatainen K."/>
            <person name="Lipzen A."/>
            <person name="Lukacs Z."/>
            <person name="Mihaltcheva S."/>
            <person name="Morgado L.N."/>
            <person name="Niskanen T."/>
            <person name="Noordeloos M.E."/>
            <person name="Ohm R.A."/>
            <person name="Ortiz-Santana B."/>
            <person name="Ovrebo C."/>
            <person name="Racz N."/>
            <person name="Riley R."/>
            <person name="Savchenko A."/>
            <person name="Shiryaev A."/>
            <person name="Soop K."/>
            <person name="Spirin V."/>
            <person name="Szebenyi C."/>
            <person name="Tomsovsky M."/>
            <person name="Tulloss R.E."/>
            <person name="Uehling J."/>
            <person name="Grigoriev I.V."/>
            <person name="Vagvolgyi C."/>
            <person name="Papp T."/>
            <person name="Martin F.M."/>
            <person name="Miettinen O."/>
            <person name="Hibbett D.S."/>
            <person name="Nagy L.G."/>
        </authorList>
    </citation>
    <scope>NUCLEOTIDE SEQUENCE [LARGE SCALE GENOMIC DNA]</scope>
    <source>
        <strain evidence="1 2">NL-1719</strain>
    </source>
</reference>
<dbReference type="Proteomes" id="UP000308600">
    <property type="component" value="Unassembled WGS sequence"/>
</dbReference>
<gene>
    <name evidence="1" type="ORF">BDN72DRAFT_719677</name>
</gene>
<feature type="non-terminal residue" evidence="1">
    <location>
        <position position="264"/>
    </location>
</feature>
<name>A0ACD3A2N6_9AGAR</name>
<feature type="non-terminal residue" evidence="1">
    <location>
        <position position="1"/>
    </location>
</feature>
<keyword evidence="2" id="KW-1185">Reference proteome</keyword>
<evidence type="ECO:0000313" key="2">
    <source>
        <dbReference type="Proteomes" id="UP000308600"/>
    </source>
</evidence>
<protein>
    <submittedName>
        <fullName evidence="1">Uncharacterized protein</fullName>
    </submittedName>
</protein>